<evidence type="ECO:0000256" key="4">
    <source>
        <dbReference type="SAM" id="Phobius"/>
    </source>
</evidence>
<reference evidence="5 6" key="1">
    <citation type="submission" date="2019-12" db="EMBL/GenBank/DDBJ databases">
        <title>Draft genome sequence of the ascomycete Xylaria multiplex DSM 110363.</title>
        <authorList>
            <person name="Buettner E."/>
            <person name="Kellner H."/>
        </authorList>
    </citation>
    <scope>NUCLEOTIDE SEQUENCE [LARGE SCALE GENOMIC DNA]</scope>
    <source>
        <strain evidence="5 6">DSM 110363</strain>
    </source>
</reference>
<comment type="caution">
    <text evidence="5">The sequence shown here is derived from an EMBL/GenBank/DDBJ whole genome shotgun (WGS) entry which is preliminary data.</text>
</comment>
<evidence type="ECO:0000256" key="3">
    <source>
        <dbReference type="SAM" id="MobiDB-lite"/>
    </source>
</evidence>
<name>A0A7C8ISP9_9PEZI</name>
<evidence type="ECO:0000256" key="1">
    <source>
        <dbReference type="ARBA" id="ARBA00004685"/>
    </source>
</evidence>
<feature type="region of interest" description="Disordered" evidence="3">
    <location>
        <begin position="1"/>
        <end position="30"/>
    </location>
</feature>
<dbReference type="OrthoDB" id="3687641at2759"/>
<comment type="similarity">
    <text evidence="2">Belongs to the ustYa family.</text>
</comment>
<accession>A0A7C8ISP9</accession>
<feature type="region of interest" description="Disordered" evidence="3">
    <location>
        <begin position="81"/>
        <end position="101"/>
    </location>
</feature>
<dbReference type="InParanoid" id="A0A7C8ISP9"/>
<feature type="transmembrane region" description="Helical" evidence="4">
    <location>
        <begin position="53"/>
        <end position="73"/>
    </location>
</feature>
<dbReference type="InterPro" id="IPR021765">
    <property type="entry name" value="UstYa-like"/>
</dbReference>
<keyword evidence="4" id="KW-0472">Membrane</keyword>
<gene>
    <name evidence="5" type="ORF">GQX73_g2246</name>
</gene>
<feature type="compositionally biased region" description="Polar residues" evidence="3">
    <location>
        <begin position="82"/>
        <end position="93"/>
    </location>
</feature>
<evidence type="ECO:0000313" key="5">
    <source>
        <dbReference type="EMBL" id="KAF2971289.1"/>
    </source>
</evidence>
<keyword evidence="4" id="KW-0812">Transmembrane</keyword>
<comment type="pathway">
    <text evidence="1">Mycotoxin biosynthesis.</text>
</comment>
<feature type="region of interest" description="Disordered" evidence="3">
    <location>
        <begin position="256"/>
        <end position="277"/>
    </location>
</feature>
<dbReference type="EMBL" id="WUBL01000014">
    <property type="protein sequence ID" value="KAF2971289.1"/>
    <property type="molecule type" value="Genomic_DNA"/>
</dbReference>
<organism evidence="5 6">
    <name type="scientific">Xylaria multiplex</name>
    <dbReference type="NCBI Taxonomy" id="323545"/>
    <lineage>
        <taxon>Eukaryota</taxon>
        <taxon>Fungi</taxon>
        <taxon>Dikarya</taxon>
        <taxon>Ascomycota</taxon>
        <taxon>Pezizomycotina</taxon>
        <taxon>Sordariomycetes</taxon>
        <taxon>Xylariomycetidae</taxon>
        <taxon>Xylariales</taxon>
        <taxon>Xylariaceae</taxon>
        <taxon>Xylaria</taxon>
    </lineage>
</organism>
<sequence length="545" mass="61195">MPYYSDVHSRSLDLGDTRGSDESEETITEKTFEDSTVLPSKGKPRLSLFPASLLAYIPHIILLAAYSGVLLTWSSFRPHLRSPSSNSTVQDTKCASAPERSTEHWEARFQGTFSEIGDYFNVSEPEDPSLGGQAAWERVQELQIEPVERRNANYIRINRAHIESPSAGDPQALTHIHRLHCLHVLWRRWHGLITDEETAAGIALPVHDDHCFQIIRYALMCEGDIVIKKVGWTETENIREGWIDVEQFCEDPEVTEGVEAGREKNGTAETSENEEHPRLLFTPAANLGTPKPPTPQAGRAMAYSGLSSSRTTPILVGVLGTLLIVLLFQISFNISTASVLPYRICRVDECAERQTQAVPEGTHLTAPFFFKHNRVMLNLSHAIDAEVRERLLPKDTGVFWTKHNETFRLAMGISMFHAGHCLLFLRSVLQDHIDGRVTVDTHSSAYGPKNGEEKLHLQTHVAHCFSYITQQVMCLGDSTIEPPWIDTDEAGNIKAYGIDGYGVHHKCKDMTRTIEMARRGRTETFEDWGWKDGDTVESVFGYGDE</sequence>
<keyword evidence="4" id="KW-1133">Transmembrane helix</keyword>
<feature type="transmembrane region" description="Helical" evidence="4">
    <location>
        <begin position="314"/>
        <end position="332"/>
    </location>
</feature>
<evidence type="ECO:0000313" key="6">
    <source>
        <dbReference type="Proteomes" id="UP000481858"/>
    </source>
</evidence>
<evidence type="ECO:0000256" key="2">
    <source>
        <dbReference type="ARBA" id="ARBA00035112"/>
    </source>
</evidence>
<dbReference type="GO" id="GO:0043386">
    <property type="term" value="P:mycotoxin biosynthetic process"/>
    <property type="evidence" value="ECO:0007669"/>
    <property type="project" value="InterPro"/>
</dbReference>
<dbReference type="Pfam" id="PF11807">
    <property type="entry name" value="UstYa"/>
    <property type="match status" value="2"/>
</dbReference>
<feature type="compositionally biased region" description="Basic and acidic residues" evidence="3">
    <location>
        <begin position="7"/>
        <end position="30"/>
    </location>
</feature>
<dbReference type="AlphaFoldDB" id="A0A7C8ISP9"/>
<proteinExistence type="inferred from homology"/>
<dbReference type="PANTHER" id="PTHR33365:SF4">
    <property type="entry name" value="CYCLOCHLOROTINE BIOSYNTHESIS PROTEIN O"/>
    <property type="match status" value="1"/>
</dbReference>
<protein>
    <submittedName>
        <fullName evidence="5">Uncharacterized protein</fullName>
    </submittedName>
</protein>
<dbReference type="PANTHER" id="PTHR33365">
    <property type="entry name" value="YALI0B05434P"/>
    <property type="match status" value="1"/>
</dbReference>
<keyword evidence="6" id="KW-1185">Reference proteome</keyword>
<dbReference type="Proteomes" id="UP000481858">
    <property type="component" value="Unassembled WGS sequence"/>
</dbReference>